<keyword evidence="2" id="KW-1185">Reference proteome</keyword>
<comment type="caution">
    <text evidence="1">The sequence shown here is derived from an EMBL/GenBank/DDBJ whole genome shotgun (WGS) entry which is preliminary data.</text>
</comment>
<reference evidence="1" key="1">
    <citation type="submission" date="2018-11" db="EMBL/GenBank/DDBJ databases">
        <title>The sequence and de novo assembly of Larimichthys crocea genome using PacBio and Hi-C technologies.</title>
        <authorList>
            <person name="Xu P."/>
            <person name="Chen B."/>
            <person name="Zhou Z."/>
            <person name="Ke Q."/>
            <person name="Wu Y."/>
            <person name="Bai H."/>
            <person name="Pu F."/>
        </authorList>
    </citation>
    <scope>NUCLEOTIDE SEQUENCE</scope>
    <source>
        <tissue evidence="1">Muscle</tissue>
    </source>
</reference>
<evidence type="ECO:0000313" key="1">
    <source>
        <dbReference type="EMBL" id="TMS10384.1"/>
    </source>
</evidence>
<dbReference type="Proteomes" id="UP000793456">
    <property type="component" value="Chromosome XIV"/>
</dbReference>
<dbReference type="EMBL" id="CM011687">
    <property type="protein sequence ID" value="TMS10384.1"/>
    <property type="molecule type" value="Genomic_DNA"/>
</dbReference>
<accession>A0ACD3QV88</accession>
<proteinExistence type="predicted"/>
<organism evidence="1 2">
    <name type="scientific">Larimichthys crocea</name>
    <name type="common">Large yellow croaker</name>
    <name type="synonym">Pseudosciaena crocea</name>
    <dbReference type="NCBI Taxonomy" id="215358"/>
    <lineage>
        <taxon>Eukaryota</taxon>
        <taxon>Metazoa</taxon>
        <taxon>Chordata</taxon>
        <taxon>Craniata</taxon>
        <taxon>Vertebrata</taxon>
        <taxon>Euteleostomi</taxon>
        <taxon>Actinopterygii</taxon>
        <taxon>Neopterygii</taxon>
        <taxon>Teleostei</taxon>
        <taxon>Neoteleostei</taxon>
        <taxon>Acanthomorphata</taxon>
        <taxon>Eupercaria</taxon>
        <taxon>Sciaenidae</taxon>
        <taxon>Larimichthys</taxon>
    </lineage>
</organism>
<gene>
    <name evidence="1" type="ORF">E3U43_019377</name>
</gene>
<name>A0ACD3QV88_LARCR</name>
<sequence>MSLKAIYKKRRTFVSFATFCEIARKVRGSDAELWRLRNRTKSPRIKRRAVQDKSIREIAELMDSTFTEPNALQVAILRQMNCNQEAKTLKRRPQEEDEALTSQDEALNYKEEALNYKEEALNYKEEALNYQEEALNYKEEALNYKEEALNYQEEALNYKEEALNYQEELEQVHFVDKHQIELTNRNRNPSSTKENLNRIKFGKYKGQTFEWLLENDVNYIAYIMASHQKELEGATGSKMDQYKANKDALTEFASDNPKVLEEVRFNRAYMESREAALSSGQNGKVLVGVRPYQWSTLKDLYESKDLQKIRQVKYLRTKKSTCIPNSNMEFAINYILKRDKARAAAAKRRINSTAQASTKKRTREPCVQSNSSQPTNDSGYHTHQ</sequence>
<protein>
    <submittedName>
        <fullName evidence="1">Uncharacterized protein</fullName>
    </submittedName>
</protein>
<evidence type="ECO:0000313" key="2">
    <source>
        <dbReference type="Proteomes" id="UP000793456"/>
    </source>
</evidence>